<dbReference type="OrthoDB" id="1739814at2759"/>
<feature type="domain" description="Enolase C-terminal TIM barrel" evidence="6">
    <location>
        <begin position="1"/>
        <end position="81"/>
    </location>
</feature>
<dbReference type="GO" id="GO:0004634">
    <property type="term" value="F:phosphopyruvate hydratase activity"/>
    <property type="evidence" value="ECO:0007669"/>
    <property type="project" value="UniProtKB-EC"/>
</dbReference>
<keyword evidence="5" id="KW-0456">Lyase</keyword>
<dbReference type="PANTHER" id="PTHR11902">
    <property type="entry name" value="ENOLASE"/>
    <property type="match status" value="1"/>
</dbReference>
<dbReference type="EC" id="4.2.1.11" evidence="3"/>
<dbReference type="Pfam" id="PF00113">
    <property type="entry name" value="Enolase_C"/>
    <property type="match status" value="1"/>
</dbReference>
<protein>
    <recommendedName>
        <fullName evidence="3">phosphopyruvate hydratase</fullName>
        <ecNumber evidence="3">4.2.1.11</ecNumber>
    </recommendedName>
</protein>
<dbReference type="STRING" id="68775.A0A5C3M9G9"/>
<dbReference type="SUPFAM" id="SSF51604">
    <property type="entry name" value="Enolase C-terminal domain-like"/>
    <property type="match status" value="1"/>
</dbReference>
<dbReference type="GO" id="GO:0006096">
    <property type="term" value="P:glycolytic process"/>
    <property type="evidence" value="ECO:0007669"/>
    <property type="project" value="UniProtKB-UniPathway"/>
</dbReference>
<evidence type="ECO:0000256" key="1">
    <source>
        <dbReference type="ARBA" id="ARBA00005031"/>
    </source>
</evidence>
<evidence type="ECO:0000313" key="8">
    <source>
        <dbReference type="Proteomes" id="UP000308652"/>
    </source>
</evidence>
<keyword evidence="4" id="KW-0324">Glycolysis</keyword>
<dbReference type="InterPro" id="IPR000941">
    <property type="entry name" value="Enolase"/>
</dbReference>
<evidence type="ECO:0000259" key="6">
    <source>
        <dbReference type="Pfam" id="PF00113"/>
    </source>
</evidence>
<dbReference type="Gene3D" id="3.20.20.120">
    <property type="entry name" value="Enolase-like C-terminal domain"/>
    <property type="match status" value="1"/>
</dbReference>
<sequence length="139" mass="15814">MKFAMETYQMLKKVIKEKYGVDGGFAPNISTGDETLELLQAINHKAGHDSRTKVSSDTASEFYKDNKYGLDFKKPEPDPINFSLENNSRTYTPGNIRSWRPKIPSICMIGRLVSISLLKEISRLQEPILLPIRSVRKSH</sequence>
<dbReference type="PANTHER" id="PTHR11902:SF1">
    <property type="entry name" value="ENOLASE"/>
    <property type="match status" value="1"/>
</dbReference>
<reference evidence="7 8" key="1">
    <citation type="journal article" date="2019" name="Nat. Ecol. Evol.">
        <title>Megaphylogeny resolves global patterns of mushroom evolution.</title>
        <authorList>
            <person name="Varga T."/>
            <person name="Krizsan K."/>
            <person name="Foldi C."/>
            <person name="Dima B."/>
            <person name="Sanchez-Garcia M."/>
            <person name="Sanchez-Ramirez S."/>
            <person name="Szollosi G.J."/>
            <person name="Szarkandi J.G."/>
            <person name="Papp V."/>
            <person name="Albert L."/>
            <person name="Andreopoulos W."/>
            <person name="Angelini C."/>
            <person name="Antonin V."/>
            <person name="Barry K.W."/>
            <person name="Bougher N.L."/>
            <person name="Buchanan P."/>
            <person name="Buyck B."/>
            <person name="Bense V."/>
            <person name="Catcheside P."/>
            <person name="Chovatia M."/>
            <person name="Cooper J."/>
            <person name="Damon W."/>
            <person name="Desjardin D."/>
            <person name="Finy P."/>
            <person name="Geml J."/>
            <person name="Haridas S."/>
            <person name="Hughes K."/>
            <person name="Justo A."/>
            <person name="Karasinski D."/>
            <person name="Kautmanova I."/>
            <person name="Kiss B."/>
            <person name="Kocsube S."/>
            <person name="Kotiranta H."/>
            <person name="LaButti K.M."/>
            <person name="Lechner B.E."/>
            <person name="Liimatainen K."/>
            <person name="Lipzen A."/>
            <person name="Lukacs Z."/>
            <person name="Mihaltcheva S."/>
            <person name="Morgado L.N."/>
            <person name="Niskanen T."/>
            <person name="Noordeloos M.E."/>
            <person name="Ohm R.A."/>
            <person name="Ortiz-Santana B."/>
            <person name="Ovrebo C."/>
            <person name="Racz N."/>
            <person name="Riley R."/>
            <person name="Savchenko A."/>
            <person name="Shiryaev A."/>
            <person name="Soop K."/>
            <person name="Spirin V."/>
            <person name="Szebenyi C."/>
            <person name="Tomsovsky M."/>
            <person name="Tulloss R.E."/>
            <person name="Uehling J."/>
            <person name="Grigoriev I.V."/>
            <person name="Vagvolgyi C."/>
            <person name="Papp T."/>
            <person name="Martin F.M."/>
            <person name="Miettinen O."/>
            <person name="Hibbett D.S."/>
            <person name="Nagy L.G."/>
        </authorList>
    </citation>
    <scope>NUCLEOTIDE SEQUENCE [LARGE SCALE GENOMIC DNA]</scope>
    <source>
        <strain evidence="7 8">CBS 166.37</strain>
    </source>
</reference>
<dbReference type="InterPro" id="IPR036849">
    <property type="entry name" value="Enolase-like_C_sf"/>
</dbReference>
<dbReference type="EMBL" id="ML213593">
    <property type="protein sequence ID" value="TFK42049.1"/>
    <property type="molecule type" value="Genomic_DNA"/>
</dbReference>
<dbReference type="UniPathway" id="UPA00109">
    <property type="reaction ID" value="UER00187"/>
</dbReference>
<accession>A0A5C3M9G9</accession>
<gene>
    <name evidence="7" type="ORF">BDQ12DRAFT_710367</name>
</gene>
<name>A0A5C3M9G9_9AGAR</name>
<evidence type="ECO:0000256" key="3">
    <source>
        <dbReference type="ARBA" id="ARBA00012058"/>
    </source>
</evidence>
<evidence type="ECO:0000256" key="4">
    <source>
        <dbReference type="ARBA" id="ARBA00023152"/>
    </source>
</evidence>
<proteinExistence type="inferred from homology"/>
<dbReference type="Proteomes" id="UP000308652">
    <property type="component" value="Unassembled WGS sequence"/>
</dbReference>
<evidence type="ECO:0000256" key="5">
    <source>
        <dbReference type="ARBA" id="ARBA00023239"/>
    </source>
</evidence>
<keyword evidence="8" id="KW-1185">Reference proteome</keyword>
<dbReference type="AlphaFoldDB" id="A0A5C3M9G9"/>
<dbReference type="InterPro" id="IPR020810">
    <property type="entry name" value="Enolase_C"/>
</dbReference>
<dbReference type="GO" id="GO:0000015">
    <property type="term" value="C:phosphopyruvate hydratase complex"/>
    <property type="evidence" value="ECO:0007669"/>
    <property type="project" value="InterPro"/>
</dbReference>
<comment type="pathway">
    <text evidence="1">Carbohydrate degradation; glycolysis; pyruvate from D-glyceraldehyde 3-phosphate: step 4/5.</text>
</comment>
<comment type="similarity">
    <text evidence="2">Belongs to the enolase family.</text>
</comment>
<evidence type="ECO:0000256" key="2">
    <source>
        <dbReference type="ARBA" id="ARBA00009604"/>
    </source>
</evidence>
<organism evidence="7 8">
    <name type="scientific">Crucibulum laeve</name>
    <dbReference type="NCBI Taxonomy" id="68775"/>
    <lineage>
        <taxon>Eukaryota</taxon>
        <taxon>Fungi</taxon>
        <taxon>Dikarya</taxon>
        <taxon>Basidiomycota</taxon>
        <taxon>Agaricomycotina</taxon>
        <taxon>Agaricomycetes</taxon>
        <taxon>Agaricomycetidae</taxon>
        <taxon>Agaricales</taxon>
        <taxon>Agaricineae</taxon>
        <taxon>Nidulariaceae</taxon>
        <taxon>Crucibulum</taxon>
    </lineage>
</organism>
<evidence type="ECO:0000313" key="7">
    <source>
        <dbReference type="EMBL" id="TFK42049.1"/>
    </source>
</evidence>
<dbReference type="GO" id="GO:0000287">
    <property type="term" value="F:magnesium ion binding"/>
    <property type="evidence" value="ECO:0007669"/>
    <property type="project" value="InterPro"/>
</dbReference>